<dbReference type="InterPro" id="IPR050834">
    <property type="entry name" value="Glycosyltransf_2"/>
</dbReference>
<dbReference type="SUPFAM" id="SSF53448">
    <property type="entry name" value="Nucleotide-diphospho-sugar transferases"/>
    <property type="match status" value="1"/>
</dbReference>
<evidence type="ECO:0000313" key="2">
    <source>
        <dbReference type="EMBL" id="AUB80679.1"/>
    </source>
</evidence>
<evidence type="ECO:0000259" key="1">
    <source>
        <dbReference type="Pfam" id="PF00535"/>
    </source>
</evidence>
<name>A0A2K8U5K8_9GAMM</name>
<dbReference type="InterPro" id="IPR029044">
    <property type="entry name" value="Nucleotide-diphossugar_trans"/>
</dbReference>
<feature type="domain" description="Glycosyltransferase 2-like" evidence="1">
    <location>
        <begin position="8"/>
        <end position="106"/>
    </location>
</feature>
<dbReference type="EMBL" id="CP020370">
    <property type="protein sequence ID" value="AUB80679.1"/>
    <property type="molecule type" value="Genomic_DNA"/>
</dbReference>
<dbReference type="AlphaFoldDB" id="A0A2K8U5K8"/>
<evidence type="ECO:0000313" key="3">
    <source>
        <dbReference type="Proteomes" id="UP000232638"/>
    </source>
</evidence>
<dbReference type="PANTHER" id="PTHR43685:SF2">
    <property type="entry name" value="GLYCOSYLTRANSFERASE 2-LIKE DOMAIN-CONTAINING PROTEIN"/>
    <property type="match status" value="1"/>
</dbReference>
<sequence>MKRVGLVSIIIPVFNGEEFLAAALASIREQDYASSEIIVVDDGSTDGTGKLVRGLGTDICYLYQGNAGPAAARNRGLAAAQGDLIAFLDADDWWPYDSLSRRVSCLVDDPQRSGVIGYTQLMIGAGSAAPVGDYSPWGAPQATLNLGGVLIQHNAFSRVGGFDETQAYAEDAEWLLRAREAGLRFAVQRTVTLMARRHSGNMTNRLAPSLRFLAQALHHSLARRRAAANLALADFEECR</sequence>
<dbReference type="CDD" id="cd00761">
    <property type="entry name" value="Glyco_tranf_GTA_type"/>
    <property type="match status" value="1"/>
</dbReference>
<proteinExistence type="predicted"/>
<dbReference type="KEGG" id="tsy:THSYN_06750"/>
<dbReference type="Pfam" id="PF00535">
    <property type="entry name" value="Glycos_transf_2"/>
    <property type="match status" value="1"/>
</dbReference>
<reference evidence="2 3" key="1">
    <citation type="submission" date="2017-03" db="EMBL/GenBank/DDBJ databases">
        <title>Complete genome sequence of Candidatus 'Thiodictyon syntrophicum' sp. nov. strain Cad16T, a photolithoautotroph purple sulfur bacterium isolated from an alpine meromictic lake.</title>
        <authorList>
            <person name="Luedin S.M."/>
            <person name="Pothier J.F."/>
            <person name="Danza F."/>
            <person name="Storelli N."/>
            <person name="Wittwer M."/>
            <person name="Tonolla M."/>
        </authorList>
    </citation>
    <scope>NUCLEOTIDE SEQUENCE [LARGE SCALE GENOMIC DNA]</scope>
    <source>
        <strain evidence="2 3">Cad16T</strain>
    </source>
</reference>
<dbReference type="OrthoDB" id="8742915at2"/>
<dbReference type="Gene3D" id="3.90.550.10">
    <property type="entry name" value="Spore Coat Polysaccharide Biosynthesis Protein SpsA, Chain A"/>
    <property type="match status" value="1"/>
</dbReference>
<dbReference type="InterPro" id="IPR001173">
    <property type="entry name" value="Glyco_trans_2-like"/>
</dbReference>
<keyword evidence="3" id="KW-1185">Reference proteome</keyword>
<accession>A0A2K8U5K8</accession>
<dbReference type="PANTHER" id="PTHR43685">
    <property type="entry name" value="GLYCOSYLTRANSFERASE"/>
    <property type="match status" value="1"/>
</dbReference>
<protein>
    <recommendedName>
        <fullName evidence="1">Glycosyltransferase 2-like domain-containing protein</fullName>
    </recommendedName>
</protein>
<organism evidence="2 3">
    <name type="scientific">Candidatus Thiodictyon syntrophicum</name>
    <dbReference type="NCBI Taxonomy" id="1166950"/>
    <lineage>
        <taxon>Bacteria</taxon>
        <taxon>Pseudomonadati</taxon>
        <taxon>Pseudomonadota</taxon>
        <taxon>Gammaproteobacteria</taxon>
        <taxon>Chromatiales</taxon>
        <taxon>Chromatiaceae</taxon>
        <taxon>Thiodictyon</taxon>
    </lineage>
</organism>
<dbReference type="RefSeq" id="WP_100918469.1">
    <property type="nucleotide sequence ID" value="NZ_CP020370.1"/>
</dbReference>
<gene>
    <name evidence="2" type="ORF">THSYN_06750</name>
</gene>
<dbReference type="Proteomes" id="UP000232638">
    <property type="component" value="Chromosome"/>
</dbReference>